<accession>A0AA39Y6F0</accession>
<dbReference type="EMBL" id="JAULSV010000004">
    <property type="protein sequence ID" value="KAK0645732.1"/>
    <property type="molecule type" value="Genomic_DNA"/>
</dbReference>
<name>A0AA39Y6F0_9PEZI</name>
<dbReference type="Proteomes" id="UP001174936">
    <property type="component" value="Unassembled WGS sequence"/>
</dbReference>
<organism evidence="7 8">
    <name type="scientific">Cercophora newfieldiana</name>
    <dbReference type="NCBI Taxonomy" id="92897"/>
    <lineage>
        <taxon>Eukaryota</taxon>
        <taxon>Fungi</taxon>
        <taxon>Dikarya</taxon>
        <taxon>Ascomycota</taxon>
        <taxon>Pezizomycotina</taxon>
        <taxon>Sordariomycetes</taxon>
        <taxon>Sordariomycetidae</taxon>
        <taxon>Sordariales</taxon>
        <taxon>Lasiosphaeriaceae</taxon>
        <taxon>Cercophora</taxon>
    </lineage>
</organism>
<dbReference type="Pfam" id="PF16815">
    <property type="entry name" value="HRI1"/>
    <property type="match status" value="1"/>
</dbReference>
<evidence type="ECO:0000313" key="7">
    <source>
        <dbReference type="EMBL" id="KAK0645732.1"/>
    </source>
</evidence>
<gene>
    <name evidence="7" type="ORF">B0T16DRAFT_328245</name>
</gene>
<keyword evidence="8" id="KW-1185">Reference proteome</keyword>
<dbReference type="GO" id="GO:0005737">
    <property type="term" value="C:cytoplasm"/>
    <property type="evidence" value="ECO:0007669"/>
    <property type="project" value="UniProtKB-SubCell"/>
</dbReference>
<evidence type="ECO:0000256" key="1">
    <source>
        <dbReference type="ARBA" id="ARBA00004123"/>
    </source>
</evidence>
<evidence type="ECO:0000256" key="6">
    <source>
        <dbReference type="ARBA" id="ARBA00023242"/>
    </source>
</evidence>
<reference evidence="7" key="1">
    <citation type="submission" date="2023-06" db="EMBL/GenBank/DDBJ databases">
        <title>Genome-scale phylogeny and comparative genomics of the fungal order Sordariales.</title>
        <authorList>
            <consortium name="Lawrence Berkeley National Laboratory"/>
            <person name="Hensen N."/>
            <person name="Bonometti L."/>
            <person name="Westerberg I."/>
            <person name="Brannstrom I.O."/>
            <person name="Guillou S."/>
            <person name="Cros-Aarteil S."/>
            <person name="Calhoun S."/>
            <person name="Haridas S."/>
            <person name="Kuo A."/>
            <person name="Mondo S."/>
            <person name="Pangilinan J."/>
            <person name="Riley R."/>
            <person name="Labutti K."/>
            <person name="Andreopoulos B."/>
            <person name="Lipzen A."/>
            <person name="Chen C."/>
            <person name="Yanf M."/>
            <person name="Daum C."/>
            <person name="Ng V."/>
            <person name="Clum A."/>
            <person name="Steindorff A."/>
            <person name="Ohm R."/>
            <person name="Martin F."/>
            <person name="Silar P."/>
            <person name="Natvig D."/>
            <person name="Lalanne C."/>
            <person name="Gautier V."/>
            <person name="Ament-Velasquez S.L."/>
            <person name="Kruys A."/>
            <person name="Hutchinson M.I."/>
            <person name="Powell A.J."/>
            <person name="Barry K."/>
            <person name="Miller A.N."/>
            <person name="Grigoriev I.V."/>
            <person name="Debuchy R."/>
            <person name="Gladieux P."/>
            <person name="Thoren M.H."/>
            <person name="Johannesson H."/>
        </authorList>
    </citation>
    <scope>NUCLEOTIDE SEQUENCE</scope>
    <source>
        <strain evidence="7">SMH2532-1</strain>
    </source>
</reference>
<proteinExistence type="inferred from homology"/>
<evidence type="ECO:0000256" key="2">
    <source>
        <dbReference type="ARBA" id="ARBA00004496"/>
    </source>
</evidence>
<dbReference type="InterPro" id="IPR043047">
    <property type="entry name" value="Hri1_N_sf"/>
</dbReference>
<evidence type="ECO:0000256" key="5">
    <source>
        <dbReference type="ARBA" id="ARBA00022490"/>
    </source>
</evidence>
<comment type="similarity">
    <text evidence="3">Belongs to the HRI1 family.</text>
</comment>
<comment type="subcellular location">
    <subcellularLocation>
        <location evidence="2">Cytoplasm</location>
    </subcellularLocation>
    <subcellularLocation>
        <location evidence="1">Nucleus</location>
    </subcellularLocation>
</comment>
<dbReference type="Gene3D" id="2.40.128.320">
    <property type="entry name" value="Protein HRI1, N-terminal domain"/>
    <property type="match status" value="1"/>
</dbReference>
<evidence type="ECO:0000313" key="8">
    <source>
        <dbReference type="Proteomes" id="UP001174936"/>
    </source>
</evidence>
<keyword evidence="6" id="KW-0539">Nucleus</keyword>
<sequence>MTDISIRKHIRWLPDEASEPTSTIVLTSPERRFVDLRILLDQKPSPDGTLPLSALEWAIAGTSSSKIIQHSEDGDISHSQWKHWIDSRTPNTDNVADEGDMYPQPDGSTLEKGHMVNPATGLDTEYEEVWVSEEIQAVPAFTSGGELADVRVCVVLEMRRDEEGRRGMVVRLGQYCQGFARTGGGEGDVAVERWRWEGEEGWVRGVRIGEGEMPCDFAMHLAAEAVKGDVVSVGGDVWMVVEREGV</sequence>
<protein>
    <recommendedName>
        <fullName evidence="4">Protein HRI1</fullName>
    </recommendedName>
</protein>
<keyword evidence="5" id="KW-0963">Cytoplasm</keyword>
<evidence type="ECO:0000256" key="4">
    <source>
        <dbReference type="ARBA" id="ARBA00017063"/>
    </source>
</evidence>
<dbReference type="InterPro" id="IPR031818">
    <property type="entry name" value="Hri1"/>
</dbReference>
<comment type="caution">
    <text evidence="7">The sequence shown here is derived from an EMBL/GenBank/DDBJ whole genome shotgun (WGS) entry which is preliminary data.</text>
</comment>
<dbReference type="InterPro" id="IPR038744">
    <property type="entry name" value="Hri1_N"/>
</dbReference>
<evidence type="ECO:0000256" key="3">
    <source>
        <dbReference type="ARBA" id="ARBA00005229"/>
    </source>
</evidence>
<dbReference type="GO" id="GO:0005634">
    <property type="term" value="C:nucleus"/>
    <property type="evidence" value="ECO:0007669"/>
    <property type="project" value="UniProtKB-SubCell"/>
</dbReference>
<dbReference type="CDD" id="cd11693">
    <property type="entry name" value="HRI1_C_like"/>
    <property type="match status" value="1"/>
</dbReference>
<dbReference type="CDD" id="cd11692">
    <property type="entry name" value="HRI1_N_like"/>
    <property type="match status" value="1"/>
</dbReference>
<dbReference type="AlphaFoldDB" id="A0AA39Y6F0"/>